<proteinExistence type="predicted"/>
<accession>A0A066YKA8</accession>
<evidence type="ECO:0000259" key="2">
    <source>
        <dbReference type="Pfam" id="PF13649"/>
    </source>
</evidence>
<sequence length="213" mass="23324">MPLNLTLRRRITVTAIRAAKRWAPSAVRRWLWEREYTSGRWDYLDGGDDPLPTALVRKYARGGRILDLGCGTSANLRLDADGYSFYLGVDISPDAIERARRLGRPASEFEVADVTTFRPPGRFDLVLLREVVYYLPAARAADLVRRTGDSLTADGVIAVVIWNTELYGRTADAVRRCGLPIVEEFAHRPDALTLVLGPPPGGSGTAGAAGARS</sequence>
<evidence type="ECO:0000313" key="3">
    <source>
        <dbReference type="EMBL" id="KDN81913.1"/>
    </source>
</evidence>
<dbReference type="HOGENOM" id="CLU_1292968_0_0_11"/>
<dbReference type="InterPro" id="IPR041698">
    <property type="entry name" value="Methyltransf_25"/>
</dbReference>
<dbReference type="InterPro" id="IPR029063">
    <property type="entry name" value="SAM-dependent_MTases_sf"/>
</dbReference>
<name>A0A066YKA8_9ACTN</name>
<dbReference type="Pfam" id="PF13649">
    <property type="entry name" value="Methyltransf_25"/>
    <property type="match status" value="1"/>
</dbReference>
<dbReference type="EMBL" id="JNBY01000128">
    <property type="protein sequence ID" value="KDN81913.1"/>
    <property type="molecule type" value="Genomic_DNA"/>
</dbReference>
<dbReference type="CDD" id="cd02440">
    <property type="entry name" value="AdoMet_MTases"/>
    <property type="match status" value="1"/>
</dbReference>
<dbReference type="SUPFAM" id="SSF53335">
    <property type="entry name" value="S-adenosyl-L-methionine-dependent methyltransferases"/>
    <property type="match status" value="1"/>
</dbReference>
<dbReference type="GO" id="GO:0008168">
    <property type="term" value="F:methyltransferase activity"/>
    <property type="evidence" value="ECO:0007669"/>
    <property type="project" value="UniProtKB-ARBA"/>
</dbReference>
<feature type="domain" description="Methyltransferase" evidence="2">
    <location>
        <begin position="65"/>
        <end position="155"/>
    </location>
</feature>
<evidence type="ECO:0000256" key="1">
    <source>
        <dbReference type="ARBA" id="ARBA00022679"/>
    </source>
</evidence>
<dbReference type="eggNOG" id="COG2226">
    <property type="taxonomic scope" value="Bacteria"/>
</dbReference>
<dbReference type="AlphaFoldDB" id="A0A066YKA8"/>
<comment type="caution">
    <text evidence="3">The sequence shown here is derived from an EMBL/GenBank/DDBJ whole genome shotgun (WGS) entry which is preliminary data.</text>
</comment>
<dbReference type="PANTHER" id="PTHR43861">
    <property type="entry name" value="TRANS-ACONITATE 2-METHYLTRANSFERASE-RELATED"/>
    <property type="match status" value="1"/>
</dbReference>
<organism evidence="3 4">
    <name type="scientific">Kitasatospora cheerisanensis KCTC 2395</name>
    <dbReference type="NCBI Taxonomy" id="1348663"/>
    <lineage>
        <taxon>Bacteria</taxon>
        <taxon>Bacillati</taxon>
        <taxon>Actinomycetota</taxon>
        <taxon>Actinomycetes</taxon>
        <taxon>Kitasatosporales</taxon>
        <taxon>Streptomycetaceae</taxon>
        <taxon>Kitasatospora</taxon>
    </lineage>
</organism>
<dbReference type="Gene3D" id="3.40.50.150">
    <property type="entry name" value="Vaccinia Virus protein VP39"/>
    <property type="match status" value="1"/>
</dbReference>
<keyword evidence="1" id="KW-0808">Transferase</keyword>
<dbReference type="RefSeq" id="WP_051653598.1">
    <property type="nucleotide sequence ID" value="NZ_KK853997.1"/>
</dbReference>
<evidence type="ECO:0000313" key="4">
    <source>
        <dbReference type="Proteomes" id="UP000027178"/>
    </source>
</evidence>
<dbReference type="GO" id="GO:0017000">
    <property type="term" value="P:antibiotic biosynthetic process"/>
    <property type="evidence" value="ECO:0007669"/>
    <property type="project" value="UniProtKB-ARBA"/>
</dbReference>
<dbReference type="PATRIC" id="fig|1348663.4.peg.6145"/>
<gene>
    <name evidence="3" type="ORF">KCH_63520</name>
</gene>
<protein>
    <recommendedName>
        <fullName evidence="2">Methyltransferase domain-containing protein</fullName>
    </recommendedName>
</protein>
<keyword evidence="4" id="KW-1185">Reference proteome</keyword>
<reference evidence="3 4" key="1">
    <citation type="submission" date="2014-05" db="EMBL/GenBank/DDBJ databases">
        <title>Draft Genome Sequence of Kitasatospora cheerisanensis KCTC 2395.</title>
        <authorList>
            <person name="Nam D.H."/>
        </authorList>
    </citation>
    <scope>NUCLEOTIDE SEQUENCE [LARGE SCALE GENOMIC DNA]</scope>
    <source>
        <strain evidence="3 4">KCTC 2395</strain>
    </source>
</reference>
<dbReference type="Proteomes" id="UP000027178">
    <property type="component" value="Unassembled WGS sequence"/>
</dbReference>